<gene>
    <name evidence="12" type="ORF">RDWZM_007392</name>
</gene>
<dbReference type="InterPro" id="IPR006620">
    <property type="entry name" value="Pro_4_hyd_alph"/>
</dbReference>
<evidence type="ECO:0000256" key="3">
    <source>
        <dbReference type="ARBA" id="ARBA00022723"/>
    </source>
</evidence>
<keyword evidence="7" id="KW-0408">Iron</keyword>
<dbReference type="InterPro" id="IPR051842">
    <property type="entry name" value="uS12_prolyl_hydroxylase"/>
</dbReference>
<evidence type="ECO:0000256" key="1">
    <source>
        <dbReference type="ARBA" id="ARBA00001961"/>
    </source>
</evidence>
<accession>A0A9Q0RJD7</accession>
<feature type="compositionally biased region" description="Acidic residues" evidence="10">
    <location>
        <begin position="482"/>
        <end position="525"/>
    </location>
</feature>
<comment type="cofactor">
    <cofactor evidence="1">
        <name>L-ascorbate</name>
        <dbReference type="ChEBI" id="CHEBI:38290"/>
    </cofactor>
</comment>
<feature type="region of interest" description="Disordered" evidence="10">
    <location>
        <begin position="478"/>
        <end position="529"/>
    </location>
</feature>
<evidence type="ECO:0000256" key="5">
    <source>
        <dbReference type="ARBA" id="ARBA00022964"/>
    </source>
</evidence>
<keyword evidence="13" id="KW-1185">Reference proteome</keyword>
<evidence type="ECO:0000256" key="2">
    <source>
        <dbReference type="ARBA" id="ARBA00007443"/>
    </source>
</evidence>
<keyword evidence="6" id="KW-0560">Oxidoreductase</keyword>
<evidence type="ECO:0000256" key="10">
    <source>
        <dbReference type="SAM" id="MobiDB-lite"/>
    </source>
</evidence>
<evidence type="ECO:0000256" key="7">
    <source>
        <dbReference type="ARBA" id="ARBA00023004"/>
    </source>
</evidence>
<dbReference type="EMBL" id="JAPWDV010000003">
    <property type="protein sequence ID" value="KAJ6216235.1"/>
    <property type="molecule type" value="Genomic_DNA"/>
</dbReference>
<dbReference type="PANTHER" id="PTHR12117:SF0">
    <property type="entry name" value="PROLYL 3-HYDROXYLASE OGFOD1"/>
    <property type="match status" value="1"/>
</dbReference>
<dbReference type="GO" id="GO:0005737">
    <property type="term" value="C:cytoplasm"/>
    <property type="evidence" value="ECO:0007669"/>
    <property type="project" value="TreeGrafter"/>
</dbReference>
<evidence type="ECO:0000256" key="8">
    <source>
        <dbReference type="ARBA" id="ARBA00029938"/>
    </source>
</evidence>
<evidence type="ECO:0000259" key="11">
    <source>
        <dbReference type="PROSITE" id="PS51471"/>
    </source>
</evidence>
<dbReference type="OMA" id="RWSINGW"/>
<dbReference type="GO" id="GO:0031418">
    <property type="term" value="F:L-ascorbic acid binding"/>
    <property type="evidence" value="ECO:0007669"/>
    <property type="project" value="UniProtKB-KW"/>
</dbReference>
<keyword evidence="4" id="KW-0847">Vitamin C</keyword>
<dbReference type="AlphaFoldDB" id="A0A9Q0RJD7"/>
<proteinExistence type="inferred from homology"/>
<evidence type="ECO:0000256" key="9">
    <source>
        <dbReference type="ARBA" id="ARBA00047444"/>
    </source>
</evidence>
<comment type="catalytic activity">
    <reaction evidence="9">
        <text>[ribosomal protein uS12]-L-proline + 2-oxoglutarate + O2 = [ribosomal protein uS12]-(3S)-3-hydroxy-L-proline + succinate + CO2</text>
        <dbReference type="Rhea" id="RHEA:54156"/>
        <dbReference type="Rhea" id="RHEA-COMP:13816"/>
        <dbReference type="Rhea" id="RHEA-COMP:13818"/>
        <dbReference type="ChEBI" id="CHEBI:15379"/>
        <dbReference type="ChEBI" id="CHEBI:16526"/>
        <dbReference type="ChEBI" id="CHEBI:16810"/>
        <dbReference type="ChEBI" id="CHEBI:30031"/>
        <dbReference type="ChEBI" id="CHEBI:50342"/>
        <dbReference type="ChEBI" id="CHEBI:85428"/>
    </reaction>
</comment>
<comment type="caution">
    <text evidence="12">The sequence shown here is derived from an EMBL/GenBank/DDBJ whole genome shotgun (WGS) entry which is preliminary data.</text>
</comment>
<evidence type="ECO:0000256" key="6">
    <source>
        <dbReference type="ARBA" id="ARBA00023002"/>
    </source>
</evidence>
<dbReference type="Pfam" id="PF10637">
    <property type="entry name" value="Ofd1_CTDD"/>
    <property type="match status" value="1"/>
</dbReference>
<sequence length="598" mass="70378">MDNKSLHKNKRDVDNLVIEEIPSKKKQKSENISTNGNKLIPELDINHMYTNGFELMKKQFNNELIDEKQSDSFLQNNYRDIRQPFQVTQLKQFIQDESMLRLLMKSISNLNLNRLNNDLYSLKQSKDLSKYSEFKPVCQFFQDKVRPFLQNLTGTTLNSNVALTISRYDQNDYLLCHDDQLDGRKIAFILYLVDKEWSSEDGGQLELFRCKSDDHQPLEVVERLTPEWNMFCFFIVQPYTYHQVSEVKTSRFARLSINGWFHSSDVTIIPRNYSFRYNHIRSWINPCYFVDNNIEDIQRYFVDKSEIQLVDFLRTEKYRELSEALRKIDEIGLWKKNYCPVLSRYEYIPRESLLDTVQTSSSKMPMNETTKIVQEALDIFTSEPFFLLLSNLTGVPLHPRMKILDNESEQDETKKDENNSKLGKCRAEIRKWQFGDYSLASDIAPEYSELSALDFQLYLNVKKLNETNEVQTETISKIEAADQSDEEDDEEVTFSDEDSNEEESEEDEDENDEENDEEEEEEDKDSNDSTWRGGGYICYCEKDSSQDLLSIEPCDNSLNLVYRLKGTHRFMKYINSANVHVPFNELSLVYYQPDDETS</sequence>
<dbReference type="SMART" id="SM00702">
    <property type="entry name" value="P4Hc"/>
    <property type="match status" value="1"/>
</dbReference>
<comment type="similarity">
    <text evidence="2">Belongs to the TPA1 family.</text>
</comment>
<keyword evidence="5" id="KW-0223">Dioxygenase</keyword>
<evidence type="ECO:0000313" key="13">
    <source>
        <dbReference type="Proteomes" id="UP001142055"/>
    </source>
</evidence>
<dbReference type="InterPro" id="IPR005123">
    <property type="entry name" value="Oxoglu/Fe-dep_dioxygenase_dom"/>
</dbReference>
<feature type="domain" description="Fe2OG dioxygenase" evidence="11">
    <location>
        <begin position="158"/>
        <end position="263"/>
    </location>
</feature>
<dbReference type="Gene3D" id="2.60.120.620">
    <property type="entry name" value="q2cbj1_9rhob like domain"/>
    <property type="match status" value="2"/>
</dbReference>
<dbReference type="PANTHER" id="PTHR12117">
    <property type="entry name" value="HISTONE ACETYLTRANSFERASE COMPLEX"/>
    <property type="match status" value="1"/>
</dbReference>
<dbReference type="Pfam" id="PF13661">
    <property type="entry name" value="2OG-FeII_Oxy_4"/>
    <property type="match status" value="1"/>
</dbReference>
<reference evidence="12" key="1">
    <citation type="submission" date="2022-12" db="EMBL/GenBank/DDBJ databases">
        <title>Genome assemblies of Blomia tropicalis.</title>
        <authorList>
            <person name="Cui Y."/>
        </authorList>
    </citation>
    <scope>NUCLEOTIDE SEQUENCE</scope>
    <source>
        <tissue evidence="12">Adult mites</tissue>
    </source>
</reference>
<evidence type="ECO:0000313" key="12">
    <source>
        <dbReference type="EMBL" id="KAJ6216235.1"/>
    </source>
</evidence>
<keyword evidence="3" id="KW-0479">Metal-binding</keyword>
<dbReference type="GO" id="GO:0006449">
    <property type="term" value="P:regulation of translational termination"/>
    <property type="evidence" value="ECO:0007669"/>
    <property type="project" value="TreeGrafter"/>
</dbReference>
<protein>
    <recommendedName>
        <fullName evidence="8">uS12 prolyl 3-hydroxylase</fullName>
    </recommendedName>
</protein>
<dbReference type="GO" id="GO:0031543">
    <property type="term" value="F:peptidyl-proline dioxygenase activity"/>
    <property type="evidence" value="ECO:0007669"/>
    <property type="project" value="TreeGrafter"/>
</dbReference>
<name>A0A9Q0RJD7_BLOTA</name>
<dbReference type="Proteomes" id="UP001142055">
    <property type="component" value="Chromosome 3"/>
</dbReference>
<dbReference type="InterPro" id="IPR019601">
    <property type="entry name" value="Oxoglutarate/Fe-dep_Oase_C"/>
</dbReference>
<dbReference type="PROSITE" id="PS51471">
    <property type="entry name" value="FE2OG_OXY"/>
    <property type="match status" value="1"/>
</dbReference>
<dbReference type="InterPro" id="IPR039558">
    <property type="entry name" value="TPA1/OFD1_N"/>
</dbReference>
<dbReference type="GO" id="GO:0005506">
    <property type="term" value="F:iron ion binding"/>
    <property type="evidence" value="ECO:0007669"/>
    <property type="project" value="InterPro"/>
</dbReference>
<evidence type="ECO:0000256" key="4">
    <source>
        <dbReference type="ARBA" id="ARBA00022896"/>
    </source>
</evidence>
<organism evidence="12 13">
    <name type="scientific">Blomia tropicalis</name>
    <name type="common">Mite</name>
    <dbReference type="NCBI Taxonomy" id="40697"/>
    <lineage>
        <taxon>Eukaryota</taxon>
        <taxon>Metazoa</taxon>
        <taxon>Ecdysozoa</taxon>
        <taxon>Arthropoda</taxon>
        <taxon>Chelicerata</taxon>
        <taxon>Arachnida</taxon>
        <taxon>Acari</taxon>
        <taxon>Acariformes</taxon>
        <taxon>Sarcoptiformes</taxon>
        <taxon>Astigmata</taxon>
        <taxon>Glycyphagoidea</taxon>
        <taxon>Echimyopodidae</taxon>
        <taxon>Blomia</taxon>
    </lineage>
</organism>